<evidence type="ECO:0000256" key="2">
    <source>
        <dbReference type="SAM" id="Phobius"/>
    </source>
</evidence>
<accession>A0AAW1NRJ6</accession>
<organism evidence="5 6">
    <name type="scientific">Symbiochloris irregularis</name>
    <dbReference type="NCBI Taxonomy" id="706552"/>
    <lineage>
        <taxon>Eukaryota</taxon>
        <taxon>Viridiplantae</taxon>
        <taxon>Chlorophyta</taxon>
        <taxon>core chlorophytes</taxon>
        <taxon>Trebouxiophyceae</taxon>
        <taxon>Trebouxiales</taxon>
        <taxon>Trebouxiaceae</taxon>
        <taxon>Symbiochloris</taxon>
    </lineage>
</organism>
<dbReference type="AlphaFoldDB" id="A0AAW1NRJ6"/>
<dbReference type="SUPFAM" id="SSF47616">
    <property type="entry name" value="GST C-terminal domain-like"/>
    <property type="match status" value="1"/>
</dbReference>
<dbReference type="SFLD" id="SFLDG01200">
    <property type="entry name" value="SUF1.1"/>
    <property type="match status" value="1"/>
</dbReference>
<dbReference type="SFLD" id="SFLDG01180">
    <property type="entry name" value="SUF1"/>
    <property type="match status" value="1"/>
</dbReference>
<dbReference type="SFLD" id="SFLDS00019">
    <property type="entry name" value="Glutathione_Transferase_(cytos"/>
    <property type="match status" value="1"/>
</dbReference>
<evidence type="ECO:0000313" key="6">
    <source>
        <dbReference type="Proteomes" id="UP001465755"/>
    </source>
</evidence>
<feature type="transmembrane region" description="Helical" evidence="2">
    <location>
        <begin position="47"/>
        <end position="66"/>
    </location>
</feature>
<feature type="domain" description="Metaxin glutathione S-transferase" evidence="3">
    <location>
        <begin position="261"/>
        <end position="323"/>
    </location>
</feature>
<protein>
    <recommendedName>
        <fullName evidence="7">Glutathione S-transferase</fullName>
    </recommendedName>
</protein>
<evidence type="ECO:0000259" key="4">
    <source>
        <dbReference type="Pfam" id="PF17172"/>
    </source>
</evidence>
<keyword evidence="6" id="KW-1185">Reference proteome</keyword>
<dbReference type="EMBL" id="JALJOQ010000123">
    <property type="protein sequence ID" value="KAK9795882.1"/>
    <property type="molecule type" value="Genomic_DNA"/>
</dbReference>
<comment type="similarity">
    <text evidence="1">Belongs to the FAX family.</text>
</comment>
<dbReference type="InterPro" id="IPR033468">
    <property type="entry name" value="Metaxin_GST"/>
</dbReference>
<dbReference type="InterPro" id="IPR036249">
    <property type="entry name" value="Thioredoxin-like_sf"/>
</dbReference>
<dbReference type="CDD" id="cd03193">
    <property type="entry name" value="GST_C_Metaxin"/>
    <property type="match status" value="1"/>
</dbReference>
<evidence type="ECO:0000259" key="3">
    <source>
        <dbReference type="Pfam" id="PF17171"/>
    </source>
</evidence>
<sequence length="336" mass="36317">MTATNYAAAAAFAAVAVAIGSKSASVWPAALQGFLEKSVGTASAPQVQASITTLLVAAVGYLGLSLKRMFTISKPKIPDFVTPLQGNPEDAIELVDYAGRAGMAGSISPYVSKIHAFLVFAKLPYTTKRVSSPEAGPKDKLPFIHHGPNVVPDTAFIMAYLRNTYGKGKKDLILGPVTDEQRAKIEAYIALIETSLPFGMAYYRLLHPQGAARLPKFFGEMGVPGPMQGIVGALVKAKMSKIFIAGGMGRHSQQDLDWLVQKDLRCMSTLLGNQPYLLGKEPSEADATLFGLLDVLLYDGLLGEPMVDMVKKHDNLVKYTARIRKTFFADKLKEHL</sequence>
<feature type="domain" description="Thioredoxin-like fold" evidence="4">
    <location>
        <begin position="109"/>
        <end position="209"/>
    </location>
</feature>
<dbReference type="Pfam" id="PF17171">
    <property type="entry name" value="GST_C_6"/>
    <property type="match status" value="1"/>
</dbReference>
<dbReference type="InterPro" id="IPR012336">
    <property type="entry name" value="Thioredoxin-like_fold"/>
</dbReference>
<proteinExistence type="inferred from homology"/>
<evidence type="ECO:0008006" key="7">
    <source>
        <dbReference type="Google" id="ProtNLM"/>
    </source>
</evidence>
<dbReference type="Gene3D" id="3.40.30.10">
    <property type="entry name" value="Glutaredoxin"/>
    <property type="match status" value="1"/>
</dbReference>
<comment type="caution">
    <text evidence="5">The sequence shown here is derived from an EMBL/GenBank/DDBJ whole genome shotgun (WGS) entry which is preliminary data.</text>
</comment>
<name>A0AAW1NRJ6_9CHLO</name>
<evidence type="ECO:0000313" key="5">
    <source>
        <dbReference type="EMBL" id="KAK9795882.1"/>
    </source>
</evidence>
<keyword evidence="2" id="KW-0472">Membrane</keyword>
<dbReference type="Pfam" id="PF17172">
    <property type="entry name" value="GST_N_4"/>
    <property type="match status" value="1"/>
</dbReference>
<dbReference type="Gene3D" id="1.20.1050.10">
    <property type="match status" value="2"/>
</dbReference>
<reference evidence="5 6" key="1">
    <citation type="journal article" date="2024" name="Nat. Commun.">
        <title>Phylogenomics reveals the evolutionary origins of lichenization in chlorophyte algae.</title>
        <authorList>
            <person name="Puginier C."/>
            <person name="Libourel C."/>
            <person name="Otte J."/>
            <person name="Skaloud P."/>
            <person name="Haon M."/>
            <person name="Grisel S."/>
            <person name="Petersen M."/>
            <person name="Berrin J.G."/>
            <person name="Delaux P.M."/>
            <person name="Dal Grande F."/>
            <person name="Keller J."/>
        </authorList>
    </citation>
    <scope>NUCLEOTIDE SEQUENCE [LARGE SCALE GENOMIC DNA]</scope>
    <source>
        <strain evidence="5 6">SAG 2036</strain>
    </source>
</reference>
<dbReference type="PANTHER" id="PTHR12289:SF41">
    <property type="entry name" value="FAILED AXON CONNECTIONS-RELATED"/>
    <property type="match status" value="1"/>
</dbReference>
<gene>
    <name evidence="5" type="ORF">WJX73_006505</name>
</gene>
<evidence type="ECO:0000256" key="1">
    <source>
        <dbReference type="ARBA" id="ARBA00006475"/>
    </source>
</evidence>
<keyword evidence="2" id="KW-1133">Transmembrane helix</keyword>
<dbReference type="InterPro" id="IPR036282">
    <property type="entry name" value="Glutathione-S-Trfase_C_sf"/>
</dbReference>
<dbReference type="InterPro" id="IPR040079">
    <property type="entry name" value="Glutathione_S-Trfase"/>
</dbReference>
<keyword evidence="2" id="KW-0812">Transmembrane</keyword>
<dbReference type="SUPFAM" id="SSF52833">
    <property type="entry name" value="Thioredoxin-like"/>
    <property type="match status" value="1"/>
</dbReference>
<dbReference type="Proteomes" id="UP001465755">
    <property type="component" value="Unassembled WGS sequence"/>
</dbReference>
<dbReference type="GO" id="GO:0005737">
    <property type="term" value="C:cytoplasm"/>
    <property type="evidence" value="ECO:0007669"/>
    <property type="project" value="TreeGrafter"/>
</dbReference>
<dbReference type="InterPro" id="IPR026928">
    <property type="entry name" value="FAX/IsoI-like"/>
</dbReference>
<dbReference type="PANTHER" id="PTHR12289">
    <property type="entry name" value="METAXIN RELATED"/>
    <property type="match status" value="1"/>
</dbReference>
<dbReference type="InterPro" id="IPR050931">
    <property type="entry name" value="Mito_Protein_Transport_Metaxin"/>
</dbReference>